<gene>
    <name evidence="1" type="ORF">L484_001156</name>
</gene>
<proteinExistence type="predicted"/>
<name>W9R1S7_9ROSA</name>
<sequence length="86" mass="9338">MNLNCWFDSAIGTIFSSTDTVCTLQFLTSTALGITSGLLTALVLKTLCFGRAVNEKDIMKQFMGTRRGHKTGVGRTLSQKVYQGDA</sequence>
<organism evidence="1 2">
    <name type="scientific">Morus notabilis</name>
    <dbReference type="NCBI Taxonomy" id="981085"/>
    <lineage>
        <taxon>Eukaryota</taxon>
        <taxon>Viridiplantae</taxon>
        <taxon>Streptophyta</taxon>
        <taxon>Embryophyta</taxon>
        <taxon>Tracheophyta</taxon>
        <taxon>Spermatophyta</taxon>
        <taxon>Magnoliopsida</taxon>
        <taxon>eudicotyledons</taxon>
        <taxon>Gunneridae</taxon>
        <taxon>Pentapetalae</taxon>
        <taxon>rosids</taxon>
        <taxon>fabids</taxon>
        <taxon>Rosales</taxon>
        <taxon>Moraceae</taxon>
        <taxon>Moreae</taxon>
        <taxon>Morus</taxon>
    </lineage>
</organism>
<dbReference type="Proteomes" id="UP000030645">
    <property type="component" value="Unassembled WGS sequence"/>
</dbReference>
<dbReference type="AlphaFoldDB" id="W9R1S7"/>
<reference evidence="2" key="1">
    <citation type="submission" date="2013-01" db="EMBL/GenBank/DDBJ databases">
        <title>Draft Genome Sequence of a Mulberry Tree, Morus notabilis C.K. Schneid.</title>
        <authorList>
            <person name="He N."/>
            <person name="Zhao S."/>
        </authorList>
    </citation>
    <scope>NUCLEOTIDE SEQUENCE</scope>
</reference>
<accession>W9R1S7</accession>
<evidence type="ECO:0000313" key="2">
    <source>
        <dbReference type="Proteomes" id="UP000030645"/>
    </source>
</evidence>
<evidence type="ECO:0000313" key="1">
    <source>
        <dbReference type="EMBL" id="EXB64339.1"/>
    </source>
</evidence>
<protein>
    <submittedName>
        <fullName evidence="1">Uncharacterized protein</fullName>
    </submittedName>
</protein>
<dbReference type="EMBL" id="KE344497">
    <property type="protein sequence ID" value="EXB64339.1"/>
    <property type="molecule type" value="Genomic_DNA"/>
</dbReference>
<keyword evidence="2" id="KW-1185">Reference proteome</keyword>